<reference evidence="1" key="1">
    <citation type="journal article" date="2023" name="Nat. Commun.">
        <title>Diploid and tetraploid genomes of Acorus and the evolution of monocots.</title>
        <authorList>
            <person name="Ma L."/>
            <person name="Liu K.W."/>
            <person name="Li Z."/>
            <person name="Hsiao Y.Y."/>
            <person name="Qi Y."/>
            <person name="Fu T."/>
            <person name="Tang G.D."/>
            <person name="Zhang D."/>
            <person name="Sun W.H."/>
            <person name="Liu D.K."/>
            <person name="Li Y."/>
            <person name="Chen G.Z."/>
            <person name="Liu X.D."/>
            <person name="Liao X.Y."/>
            <person name="Jiang Y.T."/>
            <person name="Yu X."/>
            <person name="Hao Y."/>
            <person name="Huang J."/>
            <person name="Zhao X.W."/>
            <person name="Ke S."/>
            <person name="Chen Y.Y."/>
            <person name="Wu W.L."/>
            <person name="Hsu J.L."/>
            <person name="Lin Y.F."/>
            <person name="Huang M.D."/>
            <person name="Li C.Y."/>
            <person name="Huang L."/>
            <person name="Wang Z.W."/>
            <person name="Zhao X."/>
            <person name="Zhong W.Y."/>
            <person name="Peng D.H."/>
            <person name="Ahmad S."/>
            <person name="Lan S."/>
            <person name="Zhang J.S."/>
            <person name="Tsai W.C."/>
            <person name="Van de Peer Y."/>
            <person name="Liu Z.J."/>
        </authorList>
    </citation>
    <scope>NUCLEOTIDE SEQUENCE</scope>
    <source>
        <strain evidence="1">CP</strain>
    </source>
</reference>
<accession>A0AAV9DRP8</accession>
<evidence type="ECO:0000313" key="1">
    <source>
        <dbReference type="EMBL" id="KAK1303775.1"/>
    </source>
</evidence>
<sequence>MSNSVNRKPNALMVASTKREFLTPIPGGYPQSTSLLSRLCIAYWNPNAAIIAPPFPEAADNSWQANLNRLGNISIGIINVIRCGPKLAKNKGKTYIRRNQVSSWLYSLRAVQNMSKGNPMQSNKAVMKKIPTSWILNGSVVFMNRKDDGSASGRLGRPTFLRL</sequence>
<dbReference type="AlphaFoldDB" id="A0AAV9DRP8"/>
<proteinExistence type="predicted"/>
<dbReference type="EMBL" id="JAUJYO010000011">
    <property type="protein sequence ID" value="KAK1303775.1"/>
    <property type="molecule type" value="Genomic_DNA"/>
</dbReference>
<protein>
    <submittedName>
        <fullName evidence="1">Uncharacterized protein</fullName>
    </submittedName>
</protein>
<dbReference type="Proteomes" id="UP001180020">
    <property type="component" value="Unassembled WGS sequence"/>
</dbReference>
<name>A0AAV9DRP8_ACOCL</name>
<comment type="caution">
    <text evidence="1">The sequence shown here is derived from an EMBL/GenBank/DDBJ whole genome shotgun (WGS) entry which is preliminary data.</text>
</comment>
<reference evidence="1" key="2">
    <citation type="submission" date="2023-06" db="EMBL/GenBank/DDBJ databases">
        <authorList>
            <person name="Ma L."/>
            <person name="Liu K.-W."/>
            <person name="Li Z."/>
            <person name="Hsiao Y.-Y."/>
            <person name="Qi Y."/>
            <person name="Fu T."/>
            <person name="Tang G."/>
            <person name="Zhang D."/>
            <person name="Sun W.-H."/>
            <person name="Liu D.-K."/>
            <person name="Li Y."/>
            <person name="Chen G.-Z."/>
            <person name="Liu X.-D."/>
            <person name="Liao X.-Y."/>
            <person name="Jiang Y.-T."/>
            <person name="Yu X."/>
            <person name="Hao Y."/>
            <person name="Huang J."/>
            <person name="Zhao X.-W."/>
            <person name="Ke S."/>
            <person name="Chen Y.-Y."/>
            <person name="Wu W.-L."/>
            <person name="Hsu J.-L."/>
            <person name="Lin Y.-F."/>
            <person name="Huang M.-D."/>
            <person name="Li C.-Y."/>
            <person name="Huang L."/>
            <person name="Wang Z.-W."/>
            <person name="Zhao X."/>
            <person name="Zhong W.-Y."/>
            <person name="Peng D.-H."/>
            <person name="Ahmad S."/>
            <person name="Lan S."/>
            <person name="Zhang J.-S."/>
            <person name="Tsai W.-C."/>
            <person name="Van De Peer Y."/>
            <person name="Liu Z.-J."/>
        </authorList>
    </citation>
    <scope>NUCLEOTIDE SEQUENCE</scope>
    <source>
        <strain evidence="1">CP</strain>
        <tissue evidence="1">Leaves</tissue>
    </source>
</reference>
<organism evidence="1 2">
    <name type="scientific">Acorus calamus</name>
    <name type="common">Sweet flag</name>
    <dbReference type="NCBI Taxonomy" id="4465"/>
    <lineage>
        <taxon>Eukaryota</taxon>
        <taxon>Viridiplantae</taxon>
        <taxon>Streptophyta</taxon>
        <taxon>Embryophyta</taxon>
        <taxon>Tracheophyta</taxon>
        <taxon>Spermatophyta</taxon>
        <taxon>Magnoliopsida</taxon>
        <taxon>Liliopsida</taxon>
        <taxon>Acoraceae</taxon>
        <taxon>Acorus</taxon>
    </lineage>
</organism>
<gene>
    <name evidence="1" type="ORF">QJS10_CPB11g01259</name>
</gene>
<evidence type="ECO:0000313" key="2">
    <source>
        <dbReference type="Proteomes" id="UP001180020"/>
    </source>
</evidence>
<keyword evidence="2" id="KW-1185">Reference proteome</keyword>